<dbReference type="NCBIfam" id="TIGR01909">
    <property type="entry name" value="C_GCAxxG_C_C"/>
    <property type="match status" value="1"/>
</dbReference>
<gene>
    <name evidence="1" type="ORF">SAMN05216283_101539</name>
</gene>
<evidence type="ECO:0000313" key="2">
    <source>
        <dbReference type="Proteomes" id="UP000198964"/>
    </source>
</evidence>
<name>A0A1I2BX76_9BACT</name>
<dbReference type="InterPro" id="IPR010181">
    <property type="entry name" value="CGCAxxGCC_motif"/>
</dbReference>
<organism evidence="1 2">
    <name type="scientific">Sunxiuqinia elliptica</name>
    <dbReference type="NCBI Taxonomy" id="655355"/>
    <lineage>
        <taxon>Bacteria</taxon>
        <taxon>Pseudomonadati</taxon>
        <taxon>Bacteroidota</taxon>
        <taxon>Bacteroidia</taxon>
        <taxon>Marinilabiliales</taxon>
        <taxon>Prolixibacteraceae</taxon>
        <taxon>Sunxiuqinia</taxon>
    </lineage>
</organism>
<keyword evidence="2" id="KW-1185">Reference proteome</keyword>
<accession>A0A1I2BX76</accession>
<dbReference type="RefSeq" id="WP_093918269.1">
    <property type="nucleotide sequence ID" value="NZ_FONW01000001.1"/>
</dbReference>
<reference evidence="1 2" key="1">
    <citation type="submission" date="2016-10" db="EMBL/GenBank/DDBJ databases">
        <authorList>
            <person name="de Groot N.N."/>
        </authorList>
    </citation>
    <scope>NUCLEOTIDE SEQUENCE [LARGE SCALE GENOMIC DNA]</scope>
    <source>
        <strain evidence="1 2">CGMCC 1.9156</strain>
    </source>
</reference>
<dbReference type="AlphaFoldDB" id="A0A1I2BX76"/>
<dbReference type="EMBL" id="FONW01000001">
    <property type="protein sequence ID" value="SFE60776.1"/>
    <property type="molecule type" value="Genomic_DNA"/>
</dbReference>
<dbReference type="Pfam" id="PF09719">
    <property type="entry name" value="C_GCAxxG_C_C"/>
    <property type="match status" value="1"/>
</dbReference>
<dbReference type="STRING" id="655355.SAMN05216283_101539"/>
<evidence type="ECO:0000313" key="1">
    <source>
        <dbReference type="EMBL" id="SFE60776.1"/>
    </source>
</evidence>
<protein>
    <submittedName>
        <fullName evidence="1">C_GCAxxG_C_C family probable redox protein</fullName>
    </submittedName>
</protein>
<sequence>MKKSEHALQLFGTFNCSQAVFSSFADELGIDQATALKLASGFGGGMACGETCGAVTASYLVIGMRHGHTTGDVNAKSATKQLIRQFNADFEKEHGALICKKLLGYDLSIPEEQEQARENQVFDHICPKLIQTACTILEKDKK</sequence>
<proteinExistence type="predicted"/>
<dbReference type="Proteomes" id="UP000198964">
    <property type="component" value="Unassembled WGS sequence"/>
</dbReference>